<reference evidence="2 3" key="1">
    <citation type="submission" date="2016-11" db="EMBL/GenBank/DDBJ databases">
        <title>Genome sequences of unsequenced Mycobacteria.</title>
        <authorList>
            <person name="Greninger A.L."/>
            <person name="Fang F."/>
            <person name="Jerome K.R."/>
        </authorList>
    </citation>
    <scope>NUCLEOTIDE SEQUENCE [LARGE SCALE GENOMIC DNA]</scope>
    <source>
        <strain evidence="2 3">M11</strain>
    </source>
</reference>
<feature type="compositionally biased region" description="Basic and acidic residues" evidence="1">
    <location>
        <begin position="61"/>
        <end position="73"/>
    </location>
</feature>
<comment type="caution">
    <text evidence="2">The sequence shown here is derived from an EMBL/GenBank/DDBJ whole genome shotgun (WGS) entry which is preliminary data.</text>
</comment>
<protein>
    <submittedName>
        <fullName evidence="2">Uncharacterized protein</fullName>
    </submittedName>
</protein>
<evidence type="ECO:0000256" key="1">
    <source>
        <dbReference type="SAM" id="MobiDB-lite"/>
    </source>
</evidence>
<dbReference type="AlphaFoldDB" id="A0A1Q4H9M8"/>
<keyword evidence="3" id="KW-1185">Reference proteome</keyword>
<feature type="region of interest" description="Disordered" evidence="1">
    <location>
        <begin position="54"/>
        <end position="89"/>
    </location>
</feature>
<name>A0A1Q4H9M8_9MYCO</name>
<proteinExistence type="predicted"/>
<dbReference type="EMBL" id="MPNT01000055">
    <property type="protein sequence ID" value="OJZ64122.1"/>
    <property type="molecule type" value="Genomic_DNA"/>
</dbReference>
<gene>
    <name evidence="2" type="ORF">BRW65_29280</name>
</gene>
<sequence>MDRDVAGDLEALLTAGQSTAQVEIVDIGYVEGRNLCQCYGNHLRGEVVRSHIDQRALSGPTDRETGGGDDHGFGHSAPTLVAHGAGSSE</sequence>
<dbReference type="STRING" id="53378.BRW65_29280"/>
<dbReference type="Proteomes" id="UP000186438">
    <property type="component" value="Unassembled WGS sequence"/>
</dbReference>
<evidence type="ECO:0000313" key="2">
    <source>
        <dbReference type="EMBL" id="OJZ64122.1"/>
    </source>
</evidence>
<organism evidence="2 3">
    <name type="scientific">Mycobacterium paraffinicum</name>
    <dbReference type="NCBI Taxonomy" id="53378"/>
    <lineage>
        <taxon>Bacteria</taxon>
        <taxon>Bacillati</taxon>
        <taxon>Actinomycetota</taxon>
        <taxon>Actinomycetes</taxon>
        <taxon>Mycobacteriales</taxon>
        <taxon>Mycobacteriaceae</taxon>
        <taxon>Mycobacterium</taxon>
    </lineage>
</organism>
<accession>A0A1Q4H9M8</accession>
<evidence type="ECO:0000313" key="3">
    <source>
        <dbReference type="Proteomes" id="UP000186438"/>
    </source>
</evidence>